<comment type="similarity">
    <text evidence="2">Belongs to the MipA/OmpV family.</text>
</comment>
<feature type="signal peptide" evidence="6">
    <location>
        <begin position="1"/>
        <end position="18"/>
    </location>
</feature>
<keyword evidence="3 6" id="KW-0732">Signal</keyword>
<accession>D5CTL1</accession>
<protein>
    <submittedName>
        <fullName evidence="7">MltA-interacting MipA family protein</fullName>
    </submittedName>
</protein>
<dbReference type="GO" id="GO:0009279">
    <property type="term" value="C:cell outer membrane"/>
    <property type="evidence" value="ECO:0007669"/>
    <property type="project" value="UniProtKB-SubCell"/>
</dbReference>
<evidence type="ECO:0000313" key="7">
    <source>
        <dbReference type="EMBL" id="ADE10317.1"/>
    </source>
</evidence>
<evidence type="ECO:0000256" key="5">
    <source>
        <dbReference type="ARBA" id="ARBA00023237"/>
    </source>
</evidence>
<dbReference type="STRING" id="580332.Slit_0075"/>
<comment type="subcellular location">
    <subcellularLocation>
        <location evidence="1">Cell outer membrane</location>
    </subcellularLocation>
</comment>
<keyword evidence="4" id="KW-0472">Membrane</keyword>
<sequence length="273" mass="29480" precursor="true">MRIAILILAALASRYAFGADIDTQPIPDLPLSNSPSGPAIAKAEPAGKWRFSLGGGASYAPSYEGAAKDRLRFVPLLEASYNDGHFFISALRGVGYNFSEEKDMQYGVRLALSHRRKQSADPHLNGMGDIGFTPEAGLFLNRRFAPWYVSSGITTGNHGSHAELGGGIAFPLSASDRVRFGINLNWGDARYSQTYFGVTAAQAAASNNVLTAYNASSGIKDYALTANWLHNYDKAWFSNAGLSYKWLSGSARLSPLTQRSAAGSMNFLVGYRF</sequence>
<dbReference type="Pfam" id="PF06629">
    <property type="entry name" value="MipA"/>
    <property type="match status" value="1"/>
</dbReference>
<dbReference type="PANTHER" id="PTHR38776:SF1">
    <property type="entry name" value="MLTA-INTERACTING PROTEIN-RELATED"/>
    <property type="match status" value="1"/>
</dbReference>
<name>D5CTL1_SIDLE</name>
<dbReference type="EMBL" id="CP001965">
    <property type="protein sequence ID" value="ADE10317.1"/>
    <property type="molecule type" value="Genomic_DNA"/>
</dbReference>
<dbReference type="RefSeq" id="WP_013028216.1">
    <property type="nucleotide sequence ID" value="NC_013959.1"/>
</dbReference>
<evidence type="ECO:0000256" key="1">
    <source>
        <dbReference type="ARBA" id="ARBA00004442"/>
    </source>
</evidence>
<dbReference type="Proteomes" id="UP000001625">
    <property type="component" value="Chromosome"/>
</dbReference>
<dbReference type="AlphaFoldDB" id="D5CTL1"/>
<gene>
    <name evidence="7" type="ordered locus">Slit_0075</name>
</gene>
<dbReference type="OrthoDB" id="8585044at2"/>
<proteinExistence type="inferred from homology"/>
<evidence type="ECO:0000256" key="4">
    <source>
        <dbReference type="ARBA" id="ARBA00023136"/>
    </source>
</evidence>
<dbReference type="KEGG" id="slt:Slit_0075"/>
<dbReference type="InterPro" id="IPR010583">
    <property type="entry name" value="MipA"/>
</dbReference>
<evidence type="ECO:0000256" key="2">
    <source>
        <dbReference type="ARBA" id="ARBA00005722"/>
    </source>
</evidence>
<evidence type="ECO:0000313" key="8">
    <source>
        <dbReference type="Proteomes" id="UP000001625"/>
    </source>
</evidence>
<evidence type="ECO:0000256" key="6">
    <source>
        <dbReference type="SAM" id="SignalP"/>
    </source>
</evidence>
<dbReference type="PANTHER" id="PTHR38776">
    <property type="entry name" value="MLTA-INTERACTING PROTEIN-RELATED"/>
    <property type="match status" value="1"/>
</dbReference>
<reference evidence="7 8" key="1">
    <citation type="submission" date="2010-03" db="EMBL/GenBank/DDBJ databases">
        <title>Complete sequence of Sideroxydans lithotrophicus ES-1.</title>
        <authorList>
            <consortium name="US DOE Joint Genome Institute"/>
            <person name="Lucas S."/>
            <person name="Copeland A."/>
            <person name="Lapidus A."/>
            <person name="Cheng J.-F."/>
            <person name="Bruce D."/>
            <person name="Goodwin L."/>
            <person name="Pitluck S."/>
            <person name="Munk A.C."/>
            <person name="Detter J.C."/>
            <person name="Han C."/>
            <person name="Tapia R."/>
            <person name="Larimer F."/>
            <person name="Land M."/>
            <person name="Hauser L."/>
            <person name="Kyrpides N."/>
            <person name="Ivanova N."/>
            <person name="Emerson D."/>
            <person name="Woyke T."/>
        </authorList>
    </citation>
    <scope>NUCLEOTIDE SEQUENCE [LARGE SCALE GENOMIC DNA]</scope>
    <source>
        <strain evidence="7 8">ES-1</strain>
    </source>
</reference>
<keyword evidence="8" id="KW-1185">Reference proteome</keyword>
<organism evidence="7 8">
    <name type="scientific">Sideroxydans lithotrophicus (strain ES-1)</name>
    <dbReference type="NCBI Taxonomy" id="580332"/>
    <lineage>
        <taxon>Bacteria</taxon>
        <taxon>Pseudomonadati</taxon>
        <taxon>Pseudomonadota</taxon>
        <taxon>Betaproteobacteria</taxon>
        <taxon>Nitrosomonadales</taxon>
        <taxon>Gallionellaceae</taxon>
        <taxon>Sideroxydans</taxon>
    </lineage>
</organism>
<keyword evidence="5" id="KW-0998">Cell outer membrane</keyword>
<evidence type="ECO:0000256" key="3">
    <source>
        <dbReference type="ARBA" id="ARBA00022729"/>
    </source>
</evidence>
<dbReference type="HOGENOM" id="CLU_062990_1_0_4"/>
<dbReference type="eggNOG" id="COG3713">
    <property type="taxonomic scope" value="Bacteria"/>
</dbReference>
<feature type="chain" id="PRO_5003070105" evidence="6">
    <location>
        <begin position="19"/>
        <end position="273"/>
    </location>
</feature>